<dbReference type="STRING" id="2282107.A0A286URR4"/>
<evidence type="ECO:0000313" key="3">
    <source>
        <dbReference type="Proteomes" id="UP000217199"/>
    </source>
</evidence>
<gene>
    <name evidence="2" type="ORF">PNOK_0222800</name>
</gene>
<dbReference type="InterPro" id="IPR024420">
    <property type="entry name" value="TRAPP_III_complex_Trs85"/>
</dbReference>
<proteinExistence type="predicted"/>
<accession>A0A286URR4</accession>
<dbReference type="EMBL" id="NBII01000002">
    <property type="protein sequence ID" value="PAV22271.1"/>
    <property type="molecule type" value="Genomic_DNA"/>
</dbReference>
<dbReference type="InParanoid" id="A0A286URR4"/>
<feature type="region of interest" description="Disordered" evidence="1">
    <location>
        <begin position="246"/>
        <end position="274"/>
    </location>
</feature>
<keyword evidence="3" id="KW-1185">Reference proteome</keyword>
<reference evidence="2 3" key="1">
    <citation type="journal article" date="2017" name="Mol. Ecol.">
        <title>Comparative and population genomic landscape of Phellinus noxius: A hypervariable fungus causing root rot in trees.</title>
        <authorList>
            <person name="Chung C.L."/>
            <person name="Lee T.J."/>
            <person name="Akiba M."/>
            <person name="Lee H.H."/>
            <person name="Kuo T.H."/>
            <person name="Liu D."/>
            <person name="Ke H.M."/>
            <person name="Yokoi T."/>
            <person name="Roa M.B."/>
            <person name="Lu M.J."/>
            <person name="Chang Y.Y."/>
            <person name="Ann P.J."/>
            <person name="Tsai J.N."/>
            <person name="Chen C.Y."/>
            <person name="Tzean S.S."/>
            <person name="Ota Y."/>
            <person name="Hattori T."/>
            <person name="Sahashi N."/>
            <person name="Liou R.F."/>
            <person name="Kikuchi T."/>
            <person name="Tsai I.J."/>
        </authorList>
    </citation>
    <scope>NUCLEOTIDE SEQUENCE [LARGE SCALE GENOMIC DNA]</scope>
    <source>
        <strain evidence="2 3">FFPRI411160</strain>
    </source>
</reference>
<organism evidence="2 3">
    <name type="scientific">Pyrrhoderma noxium</name>
    <dbReference type="NCBI Taxonomy" id="2282107"/>
    <lineage>
        <taxon>Eukaryota</taxon>
        <taxon>Fungi</taxon>
        <taxon>Dikarya</taxon>
        <taxon>Basidiomycota</taxon>
        <taxon>Agaricomycotina</taxon>
        <taxon>Agaricomycetes</taxon>
        <taxon>Hymenochaetales</taxon>
        <taxon>Hymenochaetaceae</taxon>
        <taxon>Pyrrhoderma</taxon>
    </lineage>
</organism>
<sequence length="1366" mass="151773">MPPPLPYSLSPHVCIAQSQDLVDLLEKASLPSLPYILESFSPLPNIATRTTTLTSVQHAKFTLRFSDLSETEGACKEDEEQRAGRTVDWISARVARKSARWVDEVERVENELGKSSADVPTPWWDEVKRCAEGNHIPMKSESWNHPTSIVYAVSTNTPNPLQALTNLYAKQIDFPSWVDHVHLRYTLVVHSEGSFLNDDEANALFNAIKKQYGLNTYLLRLALPTPPPPPVPTGPLYPRLPRISVQENEQQSKENEASASVQETRPPGELTSSIHLGEGDIQTLAQFVRNFVTSALIPWMEQCVSDWNENFSSNRRLPSRFFNSTRRLFGSSYSPSASSPSTPVGHNYSNSQTTISVGSSVSMQQRRLAEFATILGDFKLAVSVWEAIRKETKGQYGSEILPLLLTPSQTIPLHASNAITSLLTGSTDPPASAQVRCLTNAVRWELGISVTDFLSDIMEGDRWLVWAAGNAEETPAALLLSHAALLSSRKGCRRRAAMLYIIAARRLEKIGIKPLTLYFLRKAQDLFNLNPEKNLSPLFSDAESRWGGETSSFDAIGPSIDHSIGRLMYTTGETEKAIRLFLGLLRGSSAPSASSASSASDIPLGDQIQTDGSADVDKVFLADFRQAFEHFISTAGKDAIPGDLRLPFAFADAKSVKIRLRDEQQPQDVLIWEEREQKWRDFWKPRGAHVLEAGGNAYAGEHFWVDLTFVNPLNVAVSLSSLSLVVDTGDDSSGPSDDPEIEAIEEVYLNARERRTISVAVRSRSPCSMTIIQVKYSFLNLLPVSESLSVRGRRLQETALQRQNKMYAPDILPKIRVEARDRRLSAVFTDDQPNNLAHGEKIERVLQVENVGTQPIGEIWLVHGDSDEIWLGKDEKTPGSSIDVFTSTNCIRPPRPINIPLQSTIDSPTLDSNKIFNLPIIMHAPNTGKLELRLMLIYRGTEEDNFRSICIRRSFSVKPLLDISLTSRPSYHPNYMFVAEVIIQNKSLVTEACITELSAMSPTWEFNPLCSTPCGPLPPNQNTNFVLGVARRSGIEEAASETYRFAETKLAEVLQGKPVTQTDPPPLEIQRCNFYQDDASGKVSSQTRDLIHSSKRRVVSETILATHPHIPPPTHPYIFPLYNPSAVDVVLYWAIPSLNRSGYRLVSGLLLGAAHAPLQETIRAVEQGKAKRSIFAETQRETEEILEAVRNCEWNMEMNPIVTSVSCEDVVGHDFTSGPCFISVIFYLRNYSSTHDARFFFKLSNAESKASQGMLAPTFSGRLTRRGTLKPSESTDLTVKLWITHPGAYSISGWRTETEVLEPEDTKKTSGTEPDALVSEETISNTITTTITTSVTSSNTSRRVRHRYTEGPALDACTSVIVVHRI</sequence>
<dbReference type="Pfam" id="PF12739">
    <property type="entry name" value="TRAPPC-Trs85"/>
    <property type="match status" value="1"/>
</dbReference>
<dbReference type="PANTHER" id="PTHR12975:SF6">
    <property type="entry name" value="TRAFFICKING PROTEIN PARTICLE COMPLEX SUBUNIT 8"/>
    <property type="match status" value="1"/>
</dbReference>
<dbReference type="Proteomes" id="UP000217199">
    <property type="component" value="Unassembled WGS sequence"/>
</dbReference>
<name>A0A286URR4_9AGAM</name>
<dbReference type="GO" id="GO:1990072">
    <property type="term" value="C:TRAPPIII protein complex"/>
    <property type="evidence" value="ECO:0007669"/>
    <property type="project" value="TreeGrafter"/>
</dbReference>
<evidence type="ECO:0000256" key="1">
    <source>
        <dbReference type="SAM" id="MobiDB-lite"/>
    </source>
</evidence>
<protein>
    <submittedName>
        <fullName evidence="2">Uncharacterized protein</fullName>
    </submittedName>
</protein>
<dbReference type="OrthoDB" id="203724at2759"/>
<evidence type="ECO:0000313" key="2">
    <source>
        <dbReference type="EMBL" id="PAV22271.1"/>
    </source>
</evidence>
<comment type="caution">
    <text evidence="2">The sequence shown here is derived from an EMBL/GenBank/DDBJ whole genome shotgun (WGS) entry which is preliminary data.</text>
</comment>
<dbReference type="PANTHER" id="PTHR12975">
    <property type="entry name" value="TRANSPORT PROTEIN TRAPP"/>
    <property type="match status" value="1"/>
</dbReference>